<evidence type="ECO:0000313" key="1">
    <source>
        <dbReference type="EMBL" id="KAJ0026180.1"/>
    </source>
</evidence>
<name>A0ACC0XXI4_9ROSI</name>
<reference evidence="2" key="1">
    <citation type="journal article" date="2023" name="G3 (Bethesda)">
        <title>Genome assembly and association tests identify interacting loci associated with vigor, precocity, and sex in interspecific pistachio rootstocks.</title>
        <authorList>
            <person name="Palmer W."/>
            <person name="Jacygrad E."/>
            <person name="Sagayaradj S."/>
            <person name="Cavanaugh K."/>
            <person name="Han R."/>
            <person name="Bertier L."/>
            <person name="Beede B."/>
            <person name="Kafkas S."/>
            <person name="Golino D."/>
            <person name="Preece J."/>
            <person name="Michelmore R."/>
        </authorList>
    </citation>
    <scope>NUCLEOTIDE SEQUENCE [LARGE SCALE GENOMIC DNA]</scope>
</reference>
<dbReference type="Proteomes" id="UP001163603">
    <property type="component" value="Chromosome 10"/>
</dbReference>
<comment type="caution">
    <text evidence="1">The sequence shown here is derived from an EMBL/GenBank/DDBJ whole genome shotgun (WGS) entry which is preliminary data.</text>
</comment>
<gene>
    <name evidence="1" type="ORF">Pint_07474</name>
</gene>
<proteinExistence type="predicted"/>
<accession>A0ACC0XXI4</accession>
<protein>
    <submittedName>
        <fullName evidence="1">Uncharacterized protein</fullName>
    </submittedName>
</protein>
<keyword evidence="2" id="KW-1185">Reference proteome</keyword>
<dbReference type="EMBL" id="CM047745">
    <property type="protein sequence ID" value="KAJ0026180.1"/>
    <property type="molecule type" value="Genomic_DNA"/>
</dbReference>
<organism evidence="1 2">
    <name type="scientific">Pistacia integerrima</name>
    <dbReference type="NCBI Taxonomy" id="434235"/>
    <lineage>
        <taxon>Eukaryota</taxon>
        <taxon>Viridiplantae</taxon>
        <taxon>Streptophyta</taxon>
        <taxon>Embryophyta</taxon>
        <taxon>Tracheophyta</taxon>
        <taxon>Spermatophyta</taxon>
        <taxon>Magnoliopsida</taxon>
        <taxon>eudicotyledons</taxon>
        <taxon>Gunneridae</taxon>
        <taxon>Pentapetalae</taxon>
        <taxon>rosids</taxon>
        <taxon>malvids</taxon>
        <taxon>Sapindales</taxon>
        <taxon>Anacardiaceae</taxon>
        <taxon>Pistacia</taxon>
    </lineage>
</organism>
<evidence type="ECO:0000313" key="2">
    <source>
        <dbReference type="Proteomes" id="UP001163603"/>
    </source>
</evidence>
<sequence>MGDGEFFIRICVHSSVLLNPKNHERVVRIDVFKTTIDEDGAKGCRWCSTQGHDRNDTIELVKEIVEITAEDLDAAAEKAVKPTVK</sequence>